<dbReference type="Pfam" id="PF14506">
    <property type="entry name" value="CppA_N"/>
    <property type="match status" value="1"/>
</dbReference>
<accession>A0A5S4TBW2</accession>
<feature type="non-terminal residue" evidence="2">
    <location>
        <position position="118"/>
    </location>
</feature>
<organism evidence="2 3">
    <name type="scientific">Streptococcus pyogenes</name>
    <dbReference type="NCBI Taxonomy" id="1314"/>
    <lineage>
        <taxon>Bacteria</taxon>
        <taxon>Bacillati</taxon>
        <taxon>Bacillota</taxon>
        <taxon>Bacilli</taxon>
        <taxon>Lactobacillales</taxon>
        <taxon>Streptococcaceae</taxon>
        <taxon>Streptococcus</taxon>
    </lineage>
</organism>
<evidence type="ECO:0000313" key="3">
    <source>
        <dbReference type="Proteomes" id="UP000324058"/>
    </source>
</evidence>
<name>A0A5S4TBW2_STRPY</name>
<dbReference type="AlphaFoldDB" id="A0A5S4TBW2"/>
<evidence type="ECO:0000313" key="2">
    <source>
        <dbReference type="EMBL" id="TYK94094.1"/>
    </source>
</evidence>
<protein>
    <submittedName>
        <fullName evidence="2">Peptidase</fullName>
    </submittedName>
</protein>
<dbReference type="RefSeq" id="WP_306462238.1">
    <property type="nucleotide sequence ID" value="NZ_SJLL01000349.1"/>
</dbReference>
<gene>
    <name evidence="2" type="ORF">E0F66_11685</name>
</gene>
<dbReference type="InterPro" id="IPR029068">
    <property type="entry name" value="Glyas_Bleomycin-R_OHBP_Dase"/>
</dbReference>
<evidence type="ECO:0000259" key="1">
    <source>
        <dbReference type="Pfam" id="PF14506"/>
    </source>
</evidence>
<feature type="domain" description="CppA N-terminal" evidence="1">
    <location>
        <begin position="9"/>
        <end position="118"/>
    </location>
</feature>
<proteinExistence type="predicted"/>
<dbReference type="SUPFAM" id="SSF54593">
    <property type="entry name" value="Glyoxalase/Bleomycin resistance protein/Dihydroxybiphenyl dioxygenase"/>
    <property type="match status" value="1"/>
</dbReference>
<dbReference type="InterPro" id="IPR032702">
    <property type="entry name" value="CppA_N"/>
</dbReference>
<dbReference type="Gene3D" id="3.10.180.10">
    <property type="entry name" value="2,3-Dihydroxybiphenyl 1,2-Dioxygenase, domain 1"/>
    <property type="match status" value="1"/>
</dbReference>
<sequence>MTLFKNLVFKTPVLRVNNRDLNITFYQKTLGLRLVSEENAIAIFSSWGQGQERFVIEESPSARTRAVEGPKKINTIVIKTAQPKDIEQLLAHGASYETLFKGEKGYAFETVSPEGDRF</sequence>
<comment type="caution">
    <text evidence="2">The sequence shown here is derived from an EMBL/GenBank/DDBJ whole genome shotgun (WGS) entry which is preliminary data.</text>
</comment>
<reference evidence="2 3" key="1">
    <citation type="submission" date="2019-02" db="EMBL/GenBank/DDBJ databases">
        <title>Novel genomic isolates of S. pyogenes and S. dysgalactiae subsp. equisimilis associated to necrotising fasciitis (NSTI).</title>
        <authorList>
            <person name="Barrantes I."/>
        </authorList>
    </citation>
    <scope>NUCLEOTIDE SEQUENCE [LARGE SCALE GENOMIC DNA]</scope>
    <source>
        <strain evidence="2 3">SPY2028</strain>
    </source>
</reference>
<dbReference type="EMBL" id="SJLL01000349">
    <property type="protein sequence ID" value="TYK94094.1"/>
    <property type="molecule type" value="Genomic_DNA"/>
</dbReference>
<dbReference type="Proteomes" id="UP000324058">
    <property type="component" value="Unassembled WGS sequence"/>
</dbReference>